<dbReference type="HOGENOM" id="CLU_2048484_0_0_11"/>
<feature type="compositionally biased region" description="Polar residues" evidence="1">
    <location>
        <begin position="105"/>
        <end position="120"/>
    </location>
</feature>
<accession>C9YWK9</accession>
<dbReference type="Proteomes" id="UP000001444">
    <property type="component" value="Chromosome"/>
</dbReference>
<evidence type="ECO:0000256" key="1">
    <source>
        <dbReference type="SAM" id="MobiDB-lite"/>
    </source>
</evidence>
<evidence type="ECO:0000313" key="2">
    <source>
        <dbReference type="EMBL" id="CBG72396.1"/>
    </source>
</evidence>
<dbReference type="KEGG" id="scb:SCAB_53572"/>
<organism evidence="2 3">
    <name type="scientific">Streptomyces scabiei (strain 87.22)</name>
    <dbReference type="NCBI Taxonomy" id="680198"/>
    <lineage>
        <taxon>Bacteria</taxon>
        <taxon>Bacillati</taxon>
        <taxon>Actinomycetota</taxon>
        <taxon>Actinomycetes</taxon>
        <taxon>Kitasatosporales</taxon>
        <taxon>Streptomycetaceae</taxon>
        <taxon>Streptomyces</taxon>
    </lineage>
</organism>
<feature type="region of interest" description="Disordered" evidence="1">
    <location>
        <begin position="94"/>
        <end position="120"/>
    </location>
</feature>
<name>C9YWK9_STRSW</name>
<evidence type="ECO:0000313" key="3">
    <source>
        <dbReference type="Proteomes" id="UP000001444"/>
    </source>
</evidence>
<dbReference type="EMBL" id="FN554889">
    <property type="protein sequence ID" value="CBG72396.1"/>
    <property type="molecule type" value="Genomic_DNA"/>
</dbReference>
<dbReference type="AlphaFoldDB" id="C9YWK9"/>
<protein>
    <submittedName>
        <fullName evidence="2">Uncharacterized protein</fullName>
    </submittedName>
</protein>
<reference evidence="2 3" key="1">
    <citation type="journal article" date="2010" name="Mol. Plant Microbe Interact.">
        <title>Streptomyces scabies 87-22 contains a coronafacic acid-like biosynthetic cluster that contributes to plant-microbe interactions.</title>
        <authorList>
            <person name="Bignell D.R."/>
            <person name="Seipke R.F."/>
            <person name="Huguet-Tapia J.C."/>
            <person name="Chambers A.H."/>
            <person name="Parry R.J."/>
            <person name="Loria R."/>
        </authorList>
    </citation>
    <scope>NUCLEOTIDE SEQUENCE [LARGE SCALE GENOMIC DNA]</scope>
    <source>
        <strain evidence="2 3">87.22</strain>
    </source>
</reference>
<keyword evidence="3" id="KW-1185">Reference proteome</keyword>
<gene>
    <name evidence="2" type="ordered locus">SCAB_53572</name>
</gene>
<sequence length="120" mass="13496">MLVLGTLFANRVNAGKLSFNSGVKFIGGSIEVFLLKLPLYAPGIYYDAICKVGVESVRESNDHISRLIQYVAALDLDYKIWVRVIMVGLKFRPRVPDSDKKTARGQRSQDPYTETCQAWP</sequence>
<proteinExistence type="predicted"/>